<feature type="domain" description="Peptidase S1" evidence="5">
    <location>
        <begin position="145"/>
        <end position="399"/>
    </location>
</feature>
<dbReference type="OrthoDB" id="6380398at2759"/>
<dbReference type="PROSITE" id="PS00134">
    <property type="entry name" value="TRYPSIN_HIS"/>
    <property type="match status" value="1"/>
</dbReference>
<name>A0A1D1VYJ7_RAMVA</name>
<keyword evidence="1" id="KW-1015">Disulfide bond</keyword>
<dbReference type="GO" id="GO:0006508">
    <property type="term" value="P:proteolysis"/>
    <property type="evidence" value="ECO:0007669"/>
    <property type="project" value="UniProtKB-KW"/>
</dbReference>
<sequence>MTLSSCLTELWLTMLQLLVSPRAIPTLVQVRHKTSIHSTPQIYLTGRICLFSESVAYLPVVQAATTEVRTYTSGSNVAVVDFCVNPFNSGPQDMNMLGFQAFWSSIGTPMPNPAPAPSPSPPPTSTAAVCGKPLILPSATPNIRIVNGVTVPSGGMPWACALVQYGGQFCGCTVIDKQYVLTAGHCVEGSSEALLKTTTKVYLGTTNLLTATAANGNIKGISRVISHPQYDVPEGSTNNDVALIKLDSPIAAWSNTLMPACLPTQPQNASKVATGSKNREIGYVTGWGTLYENQRSGGQIGSGSDNLQQTSIELFSAADCKALLAGYTITDKMLCGGYDAGTYDSCQGDSGGPMVTQSDKGTIELTGVVSWGIGCAEAGKPGIYADVYALSPWITATMAAN</sequence>
<evidence type="ECO:0000256" key="4">
    <source>
        <dbReference type="SAM" id="SignalP"/>
    </source>
</evidence>
<dbReference type="FunFam" id="2.40.10.10:FF:000002">
    <property type="entry name" value="Transmembrane protease serine"/>
    <property type="match status" value="1"/>
</dbReference>
<dbReference type="InterPro" id="IPR009003">
    <property type="entry name" value="Peptidase_S1_PA"/>
</dbReference>
<evidence type="ECO:0000313" key="7">
    <source>
        <dbReference type="EMBL" id="GAV06493.1"/>
    </source>
</evidence>
<keyword evidence="3" id="KW-0645">Protease</keyword>
<evidence type="ECO:0000259" key="5">
    <source>
        <dbReference type="PROSITE" id="PS50240"/>
    </source>
</evidence>
<proteinExistence type="inferred from homology"/>
<dbReference type="InterPro" id="IPR001314">
    <property type="entry name" value="Peptidase_S1A"/>
</dbReference>
<dbReference type="GO" id="GO:0004252">
    <property type="term" value="F:serine-type endopeptidase activity"/>
    <property type="evidence" value="ECO:0007669"/>
    <property type="project" value="InterPro"/>
</dbReference>
<dbReference type="InterPro" id="IPR001254">
    <property type="entry name" value="Trypsin_dom"/>
</dbReference>
<evidence type="ECO:0000256" key="2">
    <source>
        <dbReference type="ARBA" id="ARBA00024195"/>
    </source>
</evidence>
<dbReference type="InterPro" id="IPR018114">
    <property type="entry name" value="TRYPSIN_HIS"/>
</dbReference>
<dbReference type="STRING" id="947166.A0A1D1VYJ7"/>
<dbReference type="EMBL" id="BDGG01000013">
    <property type="protein sequence ID" value="GAV06493.1"/>
    <property type="molecule type" value="Genomic_DNA"/>
</dbReference>
<organism evidence="6 8">
    <name type="scientific">Ramazzottius varieornatus</name>
    <name type="common">Water bear</name>
    <name type="synonym">Tardigrade</name>
    <dbReference type="NCBI Taxonomy" id="947166"/>
    <lineage>
        <taxon>Eukaryota</taxon>
        <taxon>Metazoa</taxon>
        <taxon>Ecdysozoa</taxon>
        <taxon>Tardigrada</taxon>
        <taxon>Eutardigrada</taxon>
        <taxon>Parachela</taxon>
        <taxon>Hypsibioidea</taxon>
        <taxon>Ramazzottiidae</taxon>
        <taxon>Ramazzottius</taxon>
    </lineage>
</organism>
<comment type="caution">
    <text evidence="6">The sequence shown here is derived from an EMBL/GenBank/DDBJ whole genome shotgun (WGS) entry which is preliminary data.</text>
</comment>
<dbReference type="SUPFAM" id="SSF50494">
    <property type="entry name" value="Trypsin-like serine proteases"/>
    <property type="match status" value="1"/>
</dbReference>
<dbReference type="PROSITE" id="PS50240">
    <property type="entry name" value="TRYPSIN_DOM"/>
    <property type="match status" value="1"/>
</dbReference>
<keyword evidence="4" id="KW-0732">Signal</keyword>
<dbReference type="PANTHER" id="PTHR24252:SF7">
    <property type="entry name" value="HYALIN"/>
    <property type="match status" value="1"/>
</dbReference>
<dbReference type="Gene3D" id="2.40.10.10">
    <property type="entry name" value="Trypsin-like serine proteases"/>
    <property type="match status" value="1"/>
</dbReference>
<evidence type="ECO:0000256" key="1">
    <source>
        <dbReference type="ARBA" id="ARBA00023157"/>
    </source>
</evidence>
<evidence type="ECO:0000313" key="6">
    <source>
        <dbReference type="EMBL" id="GAV06492.1"/>
    </source>
</evidence>
<dbReference type="InterPro" id="IPR033116">
    <property type="entry name" value="TRYPSIN_SER"/>
</dbReference>
<dbReference type="PRINTS" id="PR00722">
    <property type="entry name" value="CHYMOTRYPSIN"/>
</dbReference>
<accession>A0A1D1VYJ7</accession>
<feature type="chain" id="PRO_5010468003" description="Peptidase S1 domain-containing protein" evidence="4">
    <location>
        <begin position="22"/>
        <end position="401"/>
    </location>
</feature>
<reference evidence="6 8" key="1">
    <citation type="journal article" date="2016" name="Nat. Commun.">
        <title>Extremotolerant tardigrade genome and improved radiotolerance of human cultured cells by tardigrade-unique protein.</title>
        <authorList>
            <person name="Hashimoto T."/>
            <person name="Horikawa D.D."/>
            <person name="Saito Y."/>
            <person name="Kuwahara H."/>
            <person name="Kozuka-Hata H."/>
            <person name="Shin-I T."/>
            <person name="Minakuchi Y."/>
            <person name="Ohishi K."/>
            <person name="Motoyama A."/>
            <person name="Aizu T."/>
            <person name="Enomoto A."/>
            <person name="Kondo K."/>
            <person name="Tanaka S."/>
            <person name="Hara Y."/>
            <person name="Koshikawa S."/>
            <person name="Sagara H."/>
            <person name="Miura T."/>
            <person name="Yokobori S."/>
            <person name="Miyagawa K."/>
            <person name="Suzuki Y."/>
            <person name="Kubo T."/>
            <person name="Oyama M."/>
            <person name="Kohara Y."/>
            <person name="Fujiyama A."/>
            <person name="Arakawa K."/>
            <person name="Katayama T."/>
            <person name="Toyoda A."/>
            <person name="Kunieda T."/>
        </authorList>
    </citation>
    <scope>NUCLEOTIDE SEQUENCE [LARGE SCALE GENOMIC DNA]</scope>
    <source>
        <strain evidence="6 8">YOKOZUNA-1</strain>
    </source>
</reference>
<dbReference type="PANTHER" id="PTHR24252">
    <property type="entry name" value="ACROSIN-RELATED"/>
    <property type="match status" value="1"/>
</dbReference>
<dbReference type="AlphaFoldDB" id="A0A1D1VYJ7"/>
<dbReference type="Proteomes" id="UP000186922">
    <property type="component" value="Unassembled WGS sequence"/>
</dbReference>
<feature type="signal peptide" evidence="4">
    <location>
        <begin position="1"/>
        <end position="21"/>
    </location>
</feature>
<protein>
    <recommendedName>
        <fullName evidence="5">Peptidase S1 domain-containing protein</fullName>
    </recommendedName>
</protein>
<gene>
    <name evidence="6" type="primary">RvY_16469</name>
    <name evidence="6" type="synonym">RvY_16469.1</name>
    <name evidence="7" type="synonym">RvY_16469.2</name>
    <name evidence="6" type="ORF">RvY_16469-1</name>
    <name evidence="7" type="ORF">RvY_16469-2</name>
</gene>
<dbReference type="SMART" id="SM00020">
    <property type="entry name" value="Tryp_SPc"/>
    <property type="match status" value="1"/>
</dbReference>
<dbReference type="InterPro" id="IPR043504">
    <property type="entry name" value="Peptidase_S1_PA_chymotrypsin"/>
</dbReference>
<keyword evidence="3" id="KW-0378">Hydrolase</keyword>
<keyword evidence="3" id="KW-0720">Serine protease</keyword>
<dbReference type="FunFam" id="2.40.10.10:FF:000068">
    <property type="entry name" value="transmembrane protease serine 2"/>
    <property type="match status" value="1"/>
</dbReference>
<evidence type="ECO:0000313" key="8">
    <source>
        <dbReference type="Proteomes" id="UP000186922"/>
    </source>
</evidence>
<dbReference type="CDD" id="cd00190">
    <property type="entry name" value="Tryp_SPc"/>
    <property type="match status" value="1"/>
</dbReference>
<keyword evidence="8" id="KW-1185">Reference proteome</keyword>
<dbReference type="Pfam" id="PF00089">
    <property type="entry name" value="Trypsin"/>
    <property type="match status" value="1"/>
</dbReference>
<comment type="similarity">
    <text evidence="2">Belongs to the peptidase S1 family. CLIP subfamily.</text>
</comment>
<dbReference type="EMBL" id="BDGG01000013">
    <property type="protein sequence ID" value="GAV06492.1"/>
    <property type="molecule type" value="Genomic_DNA"/>
</dbReference>
<evidence type="ECO:0000256" key="3">
    <source>
        <dbReference type="RuleBase" id="RU363034"/>
    </source>
</evidence>
<dbReference type="PROSITE" id="PS00135">
    <property type="entry name" value="TRYPSIN_SER"/>
    <property type="match status" value="1"/>
</dbReference>